<dbReference type="HOGENOM" id="CLU_2193954_0_0_11"/>
<evidence type="ECO:0000313" key="2">
    <source>
        <dbReference type="Proteomes" id="UP000003045"/>
    </source>
</evidence>
<protein>
    <submittedName>
        <fullName evidence="1">Uncharacterized protein</fullName>
    </submittedName>
</protein>
<dbReference type="Proteomes" id="UP000003045">
    <property type="component" value="Unassembled WGS sequence"/>
</dbReference>
<proteinExistence type="predicted"/>
<keyword evidence="2" id="KW-1185">Reference proteome</keyword>
<comment type="caution">
    <text evidence="1">The sequence shown here is derived from an EMBL/GenBank/DDBJ whole genome shotgun (WGS) entry which is preliminary data.</text>
</comment>
<dbReference type="RefSeq" id="WP_004017239.1">
    <property type="nucleotide sequence ID" value="NZ_GL405260.1"/>
</dbReference>
<gene>
    <name evidence="1" type="ORF">HMPREF0580_2255</name>
</gene>
<name>E0QTP0_9ACTO</name>
<evidence type="ECO:0000313" key="1">
    <source>
        <dbReference type="EMBL" id="EFM45084.1"/>
    </source>
</evidence>
<accession>E0QTP0</accession>
<sequence>MSGLLAKEIVNELRVEVSWIIDAITELSDCLKLSSYTLCLLRNRVEPEEAHSIERVIFIKWKNLESTSFETLRILISNDFTASTQKPWTLSDEVLKELISLKVAELMP</sequence>
<reference evidence="1" key="1">
    <citation type="submission" date="2010-08" db="EMBL/GenBank/DDBJ databases">
        <authorList>
            <person name="Muzny D."/>
            <person name="Qin X."/>
            <person name="Deng J."/>
            <person name="Jiang H."/>
            <person name="Liu Y."/>
            <person name="Qu J."/>
            <person name="Song X.-Z."/>
            <person name="Zhang L."/>
            <person name="Thornton R."/>
            <person name="Coyle M."/>
            <person name="Francisco L."/>
            <person name="Jackson L."/>
            <person name="Javaid M."/>
            <person name="Korchina V."/>
            <person name="Kovar C."/>
            <person name="Mata R."/>
            <person name="Mathew T."/>
            <person name="Ngo R."/>
            <person name="Nguyen L."/>
            <person name="Nguyen N."/>
            <person name="Okwuonu G."/>
            <person name="Ongeri F."/>
            <person name="Pham C."/>
            <person name="Simmons D."/>
            <person name="Wilczek-Boney K."/>
            <person name="Hale W."/>
            <person name="Jakkamsetti A."/>
            <person name="Pham P."/>
            <person name="Ruth R."/>
            <person name="San Lucas F."/>
            <person name="Warren J."/>
            <person name="Zhang J."/>
            <person name="Zhao Z."/>
            <person name="Zhou C."/>
            <person name="Zhu D."/>
            <person name="Lee S."/>
            <person name="Bess C."/>
            <person name="Blankenburg K."/>
            <person name="Forbes L."/>
            <person name="Fu Q."/>
            <person name="Gubbala S."/>
            <person name="Hirani K."/>
            <person name="Jayaseelan J.C."/>
            <person name="Lara F."/>
            <person name="Munidasa M."/>
            <person name="Palculict T."/>
            <person name="Patil S."/>
            <person name="Pu L.-L."/>
            <person name="Saada N."/>
            <person name="Tang L."/>
            <person name="Weissenberger G."/>
            <person name="Zhu Y."/>
            <person name="Hemphill L."/>
            <person name="Shang Y."/>
            <person name="Youmans B."/>
            <person name="Ayvaz T."/>
            <person name="Ross M."/>
            <person name="Santibanez J."/>
            <person name="Aqrawi P."/>
            <person name="Gross S."/>
            <person name="Joshi V."/>
            <person name="Fowler G."/>
            <person name="Nazareth L."/>
            <person name="Reid J."/>
            <person name="Worley K."/>
            <person name="Petrosino J."/>
            <person name="Highlander S."/>
            <person name="Gibbs R."/>
        </authorList>
    </citation>
    <scope>NUCLEOTIDE SEQUENCE [LARGE SCALE GENOMIC DNA]</scope>
    <source>
        <strain evidence="1">ATCC 35239</strain>
    </source>
</reference>
<dbReference type="AlphaFoldDB" id="E0QTP0"/>
<dbReference type="EMBL" id="AEET01000048">
    <property type="protein sequence ID" value="EFM45084.1"/>
    <property type="molecule type" value="Genomic_DNA"/>
</dbReference>
<organism evidence="1 2">
    <name type="scientific">Mobiluncus mulieris ATCC 35239</name>
    <dbReference type="NCBI Taxonomy" id="871571"/>
    <lineage>
        <taxon>Bacteria</taxon>
        <taxon>Bacillati</taxon>
        <taxon>Actinomycetota</taxon>
        <taxon>Actinomycetes</taxon>
        <taxon>Actinomycetales</taxon>
        <taxon>Actinomycetaceae</taxon>
        <taxon>Mobiluncus</taxon>
    </lineage>
</organism>